<feature type="compositionally biased region" description="Polar residues" evidence="6">
    <location>
        <begin position="1"/>
        <end position="62"/>
    </location>
</feature>
<dbReference type="FunFam" id="3.30.160.60:FF:000100">
    <property type="entry name" value="Zinc finger 45-like"/>
    <property type="match status" value="1"/>
</dbReference>
<dbReference type="PROSITE" id="PS50157">
    <property type="entry name" value="ZINC_FINGER_C2H2_2"/>
    <property type="match status" value="1"/>
</dbReference>
<proteinExistence type="predicted"/>
<accession>D8Q8J0</accession>
<keyword evidence="9" id="KW-1185">Reference proteome</keyword>
<feature type="compositionally biased region" description="Low complexity" evidence="6">
    <location>
        <begin position="91"/>
        <end position="102"/>
    </location>
</feature>
<dbReference type="Gene3D" id="3.30.160.60">
    <property type="entry name" value="Classic Zinc Finger"/>
    <property type="match status" value="1"/>
</dbReference>
<keyword evidence="4" id="KW-0862">Zinc</keyword>
<dbReference type="InParanoid" id="D8Q8J0"/>
<dbReference type="InterPro" id="IPR036236">
    <property type="entry name" value="Znf_C2H2_sf"/>
</dbReference>
<organism evidence="9">
    <name type="scientific">Schizophyllum commune (strain H4-8 / FGSC 9210)</name>
    <name type="common">Split gill fungus</name>
    <dbReference type="NCBI Taxonomy" id="578458"/>
    <lineage>
        <taxon>Eukaryota</taxon>
        <taxon>Fungi</taxon>
        <taxon>Dikarya</taxon>
        <taxon>Basidiomycota</taxon>
        <taxon>Agaricomycotina</taxon>
        <taxon>Agaricomycetes</taxon>
        <taxon>Agaricomycetidae</taxon>
        <taxon>Agaricales</taxon>
        <taxon>Schizophyllaceae</taxon>
        <taxon>Schizophyllum</taxon>
    </lineage>
</organism>
<evidence type="ECO:0000313" key="9">
    <source>
        <dbReference type="Proteomes" id="UP000007431"/>
    </source>
</evidence>
<dbReference type="InterPro" id="IPR013087">
    <property type="entry name" value="Znf_C2H2_type"/>
</dbReference>
<evidence type="ECO:0000256" key="6">
    <source>
        <dbReference type="SAM" id="MobiDB-lite"/>
    </source>
</evidence>
<evidence type="ECO:0000259" key="7">
    <source>
        <dbReference type="PROSITE" id="PS50157"/>
    </source>
</evidence>
<name>D8Q8J0_SCHCM</name>
<evidence type="ECO:0000256" key="3">
    <source>
        <dbReference type="ARBA" id="ARBA00022771"/>
    </source>
</evidence>
<evidence type="ECO:0000256" key="1">
    <source>
        <dbReference type="ARBA" id="ARBA00022723"/>
    </source>
</evidence>
<evidence type="ECO:0000256" key="2">
    <source>
        <dbReference type="ARBA" id="ARBA00022737"/>
    </source>
</evidence>
<dbReference type="Proteomes" id="UP000007431">
    <property type="component" value="Unassembled WGS sequence"/>
</dbReference>
<keyword evidence="3 5" id="KW-0863">Zinc-finger</keyword>
<keyword evidence="2" id="KW-0677">Repeat</keyword>
<evidence type="ECO:0000313" key="8">
    <source>
        <dbReference type="EMBL" id="EFI95073.1"/>
    </source>
</evidence>
<dbReference type="GO" id="GO:0008270">
    <property type="term" value="F:zinc ion binding"/>
    <property type="evidence" value="ECO:0007669"/>
    <property type="project" value="UniProtKB-KW"/>
</dbReference>
<protein>
    <submittedName>
        <fullName evidence="8">Expressed protein</fullName>
    </submittedName>
</protein>
<dbReference type="HOGENOM" id="CLU_1409555_0_0_1"/>
<reference evidence="8 9" key="1">
    <citation type="journal article" date="2010" name="Nat. Biotechnol.">
        <title>Genome sequence of the model mushroom Schizophyllum commune.</title>
        <authorList>
            <person name="Ohm R.A."/>
            <person name="de Jong J.F."/>
            <person name="Lugones L.G."/>
            <person name="Aerts A."/>
            <person name="Kothe E."/>
            <person name="Stajich J.E."/>
            <person name="de Vries R.P."/>
            <person name="Record E."/>
            <person name="Levasseur A."/>
            <person name="Baker S.E."/>
            <person name="Bartholomew K.A."/>
            <person name="Coutinho P.M."/>
            <person name="Erdmann S."/>
            <person name="Fowler T.J."/>
            <person name="Gathman A.C."/>
            <person name="Lombard V."/>
            <person name="Henrissat B."/>
            <person name="Knabe N."/>
            <person name="Kuees U."/>
            <person name="Lilly W.W."/>
            <person name="Lindquist E."/>
            <person name="Lucas S."/>
            <person name="Magnuson J.K."/>
            <person name="Piumi F."/>
            <person name="Raudaskoski M."/>
            <person name="Salamov A."/>
            <person name="Schmutz J."/>
            <person name="Schwarze F.W.M.R."/>
            <person name="vanKuyk P.A."/>
            <person name="Horton J.S."/>
            <person name="Grigoriev I.V."/>
            <person name="Woesten H.A.B."/>
        </authorList>
    </citation>
    <scope>NUCLEOTIDE SEQUENCE [LARGE SCALE GENOMIC DNA]</scope>
    <source>
        <strain evidence="9">H4-8 / FGSC 9210</strain>
    </source>
</reference>
<dbReference type="PROSITE" id="PS00028">
    <property type="entry name" value="ZINC_FINGER_C2H2_1"/>
    <property type="match status" value="1"/>
</dbReference>
<evidence type="ECO:0000256" key="5">
    <source>
        <dbReference type="PROSITE-ProRule" id="PRU00042"/>
    </source>
</evidence>
<dbReference type="VEuPathDB" id="FungiDB:SCHCODRAFT_02508048"/>
<feature type="region of interest" description="Disordered" evidence="6">
    <location>
        <begin position="1"/>
        <end position="63"/>
    </location>
</feature>
<keyword evidence="1" id="KW-0479">Metal-binding</keyword>
<dbReference type="SUPFAM" id="SSF57667">
    <property type="entry name" value="beta-beta-alpha zinc fingers"/>
    <property type="match status" value="1"/>
</dbReference>
<sequence>MVASTTGTTNARSEAGRATSQSPVVEHSASGQQEGNTPDNLGSRQASDPTNDTLQAGISTPSLGDMSSALAAWEDPSIQGWGYGPPEPHQPSGSPGETSTGSAVLNNTSTSATLTITIFDETLYFDPPQPPVHLGPPHVCPICGRRYMRPSCLSTHMNIHSTRYSCGNQGRTLRFWHQEGAVRHRYRYQPSRT</sequence>
<feature type="domain" description="C2H2-type" evidence="7">
    <location>
        <begin position="138"/>
        <end position="165"/>
    </location>
</feature>
<feature type="region of interest" description="Disordered" evidence="6">
    <location>
        <begin position="76"/>
        <end position="105"/>
    </location>
</feature>
<dbReference type="AlphaFoldDB" id="D8Q8J0"/>
<gene>
    <name evidence="8" type="ORF">SCHCODRAFT_11524</name>
</gene>
<dbReference type="EMBL" id="GL377308">
    <property type="protein sequence ID" value="EFI95073.1"/>
    <property type="molecule type" value="Genomic_DNA"/>
</dbReference>
<evidence type="ECO:0000256" key="4">
    <source>
        <dbReference type="ARBA" id="ARBA00022833"/>
    </source>
</evidence>